<dbReference type="CDD" id="cd00009">
    <property type="entry name" value="AAA"/>
    <property type="match status" value="1"/>
</dbReference>
<dbReference type="SMART" id="SM00448">
    <property type="entry name" value="REC"/>
    <property type="match status" value="1"/>
</dbReference>
<comment type="subcellular location">
    <subcellularLocation>
        <location evidence="1">Cytoplasm</location>
    </subcellularLocation>
</comment>
<keyword evidence="12" id="KW-0804">Transcription</keyword>
<dbReference type="PROSITE" id="PS00675">
    <property type="entry name" value="SIGMA54_INTERACT_1"/>
    <property type="match status" value="1"/>
</dbReference>
<dbReference type="PROSITE" id="PS50110">
    <property type="entry name" value="RESPONSE_REGULATORY"/>
    <property type="match status" value="1"/>
</dbReference>
<dbReference type="PRINTS" id="PR01590">
    <property type="entry name" value="HTHFIS"/>
</dbReference>
<keyword evidence="7" id="KW-0067">ATP-binding</keyword>
<dbReference type="SUPFAM" id="SSF52172">
    <property type="entry name" value="CheY-like"/>
    <property type="match status" value="1"/>
</dbReference>
<keyword evidence="23" id="KW-1185">Reference proteome</keyword>
<evidence type="ECO:0000256" key="17">
    <source>
        <dbReference type="PROSITE-ProRule" id="PRU00169"/>
    </source>
</evidence>
<keyword evidence="10" id="KW-0238">DNA-binding</keyword>
<accession>A0A9W4TKX0</accession>
<evidence type="ECO:0000256" key="13">
    <source>
        <dbReference type="ARBA" id="ARBA00023231"/>
    </source>
</evidence>
<evidence type="ECO:0000256" key="8">
    <source>
        <dbReference type="ARBA" id="ARBA00023012"/>
    </source>
</evidence>
<dbReference type="Pfam" id="PF00158">
    <property type="entry name" value="Sigma54_activat"/>
    <property type="match status" value="1"/>
</dbReference>
<evidence type="ECO:0000256" key="14">
    <source>
        <dbReference type="ARBA" id="ARBA00029881"/>
    </source>
</evidence>
<keyword evidence="6" id="KW-0547">Nucleotide-binding</keyword>
<dbReference type="SUPFAM" id="SSF46689">
    <property type="entry name" value="Homeodomain-like"/>
    <property type="match status" value="1"/>
</dbReference>
<dbReference type="InterPro" id="IPR011006">
    <property type="entry name" value="CheY-like_superfamily"/>
</dbReference>
<keyword evidence="4" id="KW-0678">Repressor</keyword>
<comment type="caution">
    <text evidence="21">The sequence shown here is derived from an EMBL/GenBank/DDBJ whole genome shotgun (WGS) entry which is preliminary data.</text>
</comment>
<feature type="domain" description="Sigma-54 factor interaction" evidence="18">
    <location>
        <begin position="139"/>
        <end position="355"/>
    </location>
</feature>
<keyword evidence="11" id="KW-0010">Activator</keyword>
<dbReference type="EMBL" id="CAMXCS010000001">
    <property type="protein sequence ID" value="CAI3927648.1"/>
    <property type="molecule type" value="Genomic_DNA"/>
</dbReference>
<sequence>MLHNTPTILVADDDRSIRTVLKQALIRAKYHVEITDNATELWKWICAGKGDVVITDVSMPDKNIFEIIPKIKETKPNLPIIVISALSTLSTALQAEQEEVFDYLPKPFDLDKLLNTVQHALNHVKNNIKNHELEEKLPLVGKSIAMQNIYRMIARLINSNLSVILSGESGTGKESVAKTLHNYGNRRNFPFITLNMSAMSAAEIENKLFGHEKKGQWQPGYLEQDNKGTIFIDEINEMPLDIQTRLLNILENNTDTMHSIQNNSMRIIAATRLNLFELVKKQQFREELYHRLNVISVHIPPLKERTEDIPLLIEHFLHENSSSTTLSEQAIALLKDYHWPGNVRELQNLILRLVTFYPNQIVQEDLILPNLEKKPYQHQEIGCLPLSTLIKNHIRRYFSENKGLPINKLYAQMLAEVEKPLIEQTLIETEGNQIKAAAILGINRNTLRKKIKDFNIIHK</sequence>
<protein>
    <recommendedName>
        <fullName evidence="2">DNA-binding transcriptional regulator NtrC</fullName>
    </recommendedName>
    <alternativeName>
        <fullName evidence="14">Nitrogen regulation protein NR(I)</fullName>
    </alternativeName>
    <alternativeName>
        <fullName evidence="15">Nitrogen regulator I</fullName>
    </alternativeName>
</protein>
<proteinExistence type="predicted"/>
<evidence type="ECO:0000256" key="2">
    <source>
        <dbReference type="ARBA" id="ARBA00019059"/>
    </source>
</evidence>
<organism evidence="21 22">
    <name type="scientific">Commensalibacter communis</name>
    <dbReference type="NCBI Taxonomy" id="2972786"/>
    <lineage>
        <taxon>Bacteria</taxon>
        <taxon>Pseudomonadati</taxon>
        <taxon>Pseudomonadota</taxon>
        <taxon>Alphaproteobacteria</taxon>
        <taxon>Acetobacterales</taxon>
        <taxon>Acetobacteraceae</taxon>
    </lineage>
</organism>
<evidence type="ECO:0000256" key="7">
    <source>
        <dbReference type="ARBA" id="ARBA00022840"/>
    </source>
</evidence>
<evidence type="ECO:0000256" key="6">
    <source>
        <dbReference type="ARBA" id="ARBA00022741"/>
    </source>
</evidence>
<evidence type="ECO:0000313" key="20">
    <source>
        <dbReference type="EMBL" id="CAI3927648.1"/>
    </source>
</evidence>
<evidence type="ECO:0000256" key="3">
    <source>
        <dbReference type="ARBA" id="ARBA00022490"/>
    </source>
</evidence>
<keyword evidence="13" id="KW-0535">Nitrogen fixation</keyword>
<dbReference type="RefSeq" id="WP_306421357.1">
    <property type="nucleotide sequence ID" value="NZ_CAMXCM010000001.1"/>
</dbReference>
<keyword evidence="3" id="KW-0963">Cytoplasm</keyword>
<dbReference type="Proteomes" id="UP001154259">
    <property type="component" value="Unassembled WGS sequence"/>
</dbReference>
<dbReference type="Pfam" id="PF02954">
    <property type="entry name" value="HTH_8"/>
    <property type="match status" value="1"/>
</dbReference>
<evidence type="ECO:0000256" key="5">
    <source>
        <dbReference type="ARBA" id="ARBA00022553"/>
    </source>
</evidence>
<reference evidence="21" key="1">
    <citation type="submission" date="2022-10" db="EMBL/GenBank/DDBJ databases">
        <authorList>
            <person name="Botero Cardona J."/>
        </authorList>
    </citation>
    <scope>NUCLEOTIDE SEQUENCE</scope>
    <source>
        <strain evidence="21">LMG 31819</strain>
        <strain evidence="20">R-53529</strain>
    </source>
</reference>
<dbReference type="Proteomes" id="UP001154255">
    <property type="component" value="Unassembled WGS sequence"/>
</dbReference>
<dbReference type="Gene3D" id="3.40.50.2300">
    <property type="match status" value="1"/>
</dbReference>
<dbReference type="PROSITE" id="PS50045">
    <property type="entry name" value="SIGMA54_INTERACT_4"/>
    <property type="match status" value="1"/>
</dbReference>
<dbReference type="InterPro" id="IPR001789">
    <property type="entry name" value="Sig_transdc_resp-reg_receiver"/>
</dbReference>
<dbReference type="InterPro" id="IPR002078">
    <property type="entry name" value="Sigma_54_int"/>
</dbReference>
<dbReference type="SMART" id="SM00382">
    <property type="entry name" value="AAA"/>
    <property type="match status" value="1"/>
</dbReference>
<dbReference type="SUPFAM" id="SSF52540">
    <property type="entry name" value="P-loop containing nucleoside triphosphate hydrolases"/>
    <property type="match status" value="1"/>
</dbReference>
<gene>
    <name evidence="20" type="ORF">R53529_LOCUS329</name>
    <name evidence="21" type="ORF">R53530_LOCUS772</name>
</gene>
<dbReference type="InterPro" id="IPR025944">
    <property type="entry name" value="Sigma_54_int_dom_CS"/>
</dbReference>
<evidence type="ECO:0000256" key="9">
    <source>
        <dbReference type="ARBA" id="ARBA00023015"/>
    </source>
</evidence>
<evidence type="ECO:0000256" key="16">
    <source>
        <dbReference type="ARBA" id="ARBA00043886"/>
    </source>
</evidence>
<dbReference type="GO" id="GO:0005737">
    <property type="term" value="C:cytoplasm"/>
    <property type="evidence" value="ECO:0007669"/>
    <property type="project" value="UniProtKB-SubCell"/>
</dbReference>
<dbReference type="PANTHER" id="PTHR32071">
    <property type="entry name" value="TRANSCRIPTIONAL REGULATORY PROTEIN"/>
    <property type="match status" value="1"/>
</dbReference>
<dbReference type="Pfam" id="PF00072">
    <property type="entry name" value="Response_reg"/>
    <property type="match status" value="1"/>
</dbReference>
<evidence type="ECO:0000313" key="23">
    <source>
        <dbReference type="Proteomes" id="UP001154259"/>
    </source>
</evidence>
<evidence type="ECO:0000256" key="4">
    <source>
        <dbReference type="ARBA" id="ARBA00022491"/>
    </source>
</evidence>
<evidence type="ECO:0000313" key="21">
    <source>
        <dbReference type="EMBL" id="CAI3933241.1"/>
    </source>
</evidence>
<dbReference type="AlphaFoldDB" id="A0A9W4TKX0"/>
<dbReference type="PANTHER" id="PTHR32071:SF95">
    <property type="entry name" value="DNA-BINDING TRANSCRIPTIONAL REGULATOR NTRC"/>
    <property type="match status" value="1"/>
</dbReference>
<dbReference type="GO" id="GO:0000160">
    <property type="term" value="P:phosphorelay signal transduction system"/>
    <property type="evidence" value="ECO:0007669"/>
    <property type="project" value="UniProtKB-KW"/>
</dbReference>
<evidence type="ECO:0000256" key="15">
    <source>
        <dbReference type="ARBA" id="ARBA00031910"/>
    </source>
</evidence>
<keyword evidence="8" id="KW-0902">Two-component regulatory system</keyword>
<dbReference type="Gene3D" id="3.40.50.300">
    <property type="entry name" value="P-loop containing nucleotide triphosphate hydrolases"/>
    <property type="match status" value="1"/>
</dbReference>
<keyword evidence="9" id="KW-0805">Transcription regulation</keyword>
<feature type="modified residue" description="4-aspartylphosphate" evidence="17">
    <location>
        <position position="56"/>
    </location>
</feature>
<dbReference type="InterPro" id="IPR025662">
    <property type="entry name" value="Sigma_54_int_dom_ATP-bd_1"/>
</dbReference>
<evidence type="ECO:0000256" key="12">
    <source>
        <dbReference type="ARBA" id="ARBA00023163"/>
    </source>
</evidence>
<evidence type="ECO:0000256" key="10">
    <source>
        <dbReference type="ARBA" id="ARBA00023125"/>
    </source>
</evidence>
<comment type="function">
    <text evidence="16">Member of the two-component regulatory system NtrB/NtrC, which controls expression of the nitrogen-regulated (ntr) genes in response to nitrogen limitation. Phosphorylated NtrC binds directly to DNA and stimulates the formation of open promoter-sigma54-RNA polymerase complexes.</text>
</comment>
<dbReference type="InterPro" id="IPR003593">
    <property type="entry name" value="AAA+_ATPase"/>
</dbReference>
<evidence type="ECO:0000256" key="1">
    <source>
        <dbReference type="ARBA" id="ARBA00004496"/>
    </source>
</evidence>
<evidence type="ECO:0000259" key="19">
    <source>
        <dbReference type="PROSITE" id="PS50110"/>
    </source>
</evidence>
<dbReference type="GO" id="GO:0005524">
    <property type="term" value="F:ATP binding"/>
    <property type="evidence" value="ECO:0007669"/>
    <property type="project" value="UniProtKB-KW"/>
</dbReference>
<feature type="domain" description="Response regulatory" evidence="19">
    <location>
        <begin position="7"/>
        <end position="121"/>
    </location>
</feature>
<dbReference type="InterPro" id="IPR027417">
    <property type="entry name" value="P-loop_NTPase"/>
</dbReference>
<dbReference type="InterPro" id="IPR058031">
    <property type="entry name" value="AAA_lid_NorR"/>
</dbReference>
<dbReference type="InterPro" id="IPR002197">
    <property type="entry name" value="HTH_Fis"/>
</dbReference>
<keyword evidence="5 17" id="KW-0597">Phosphoprotein</keyword>
<evidence type="ECO:0000313" key="22">
    <source>
        <dbReference type="Proteomes" id="UP001154255"/>
    </source>
</evidence>
<evidence type="ECO:0000259" key="18">
    <source>
        <dbReference type="PROSITE" id="PS50045"/>
    </source>
</evidence>
<name>A0A9W4TKX0_9PROT</name>
<dbReference type="InterPro" id="IPR009057">
    <property type="entry name" value="Homeodomain-like_sf"/>
</dbReference>
<dbReference type="GO" id="GO:0006355">
    <property type="term" value="P:regulation of DNA-templated transcription"/>
    <property type="evidence" value="ECO:0007669"/>
    <property type="project" value="InterPro"/>
</dbReference>
<dbReference type="Gene3D" id="1.10.8.60">
    <property type="match status" value="1"/>
</dbReference>
<dbReference type="Pfam" id="PF25601">
    <property type="entry name" value="AAA_lid_14"/>
    <property type="match status" value="1"/>
</dbReference>
<dbReference type="PROSITE" id="PS00688">
    <property type="entry name" value="SIGMA54_INTERACT_3"/>
    <property type="match status" value="1"/>
</dbReference>
<evidence type="ECO:0000256" key="11">
    <source>
        <dbReference type="ARBA" id="ARBA00023159"/>
    </source>
</evidence>
<dbReference type="Gene3D" id="1.10.10.60">
    <property type="entry name" value="Homeodomain-like"/>
    <property type="match status" value="1"/>
</dbReference>
<dbReference type="GO" id="GO:0043565">
    <property type="term" value="F:sequence-specific DNA binding"/>
    <property type="evidence" value="ECO:0007669"/>
    <property type="project" value="InterPro"/>
</dbReference>
<dbReference type="EMBL" id="CAMXCM010000001">
    <property type="protein sequence ID" value="CAI3933241.1"/>
    <property type="molecule type" value="Genomic_DNA"/>
</dbReference>